<feature type="domain" description="PAS" evidence="2">
    <location>
        <begin position="396"/>
        <end position="462"/>
    </location>
</feature>
<evidence type="ECO:0000259" key="2">
    <source>
        <dbReference type="SMART" id="SM00091"/>
    </source>
</evidence>
<reference evidence="4" key="1">
    <citation type="submission" date="2018-09" db="EMBL/GenBank/DDBJ databases">
        <title>Acidovorax cavernicola nov. sp. isolated from Gruta de las Maravillas (Aracena, Spain).</title>
        <authorList>
            <person name="Jurado V."/>
            <person name="Gutierrez-Patricio S."/>
            <person name="Gonzalez-Pimentel J.L."/>
            <person name="Miller A.Z."/>
            <person name="Laiz L."/>
            <person name="Saiz-Jimenez C."/>
        </authorList>
    </citation>
    <scope>NUCLEOTIDE SEQUENCE [LARGE SCALE GENOMIC DNA]</scope>
    <source>
        <strain evidence="4">1011MAR3C25</strain>
    </source>
</reference>
<proteinExistence type="predicted"/>
<evidence type="ECO:0000313" key="4">
    <source>
        <dbReference type="Proteomes" id="UP000284202"/>
    </source>
</evidence>
<comment type="caution">
    <text evidence="3">The sequence shown here is derived from an EMBL/GenBank/DDBJ whole genome shotgun (WGS) entry which is preliminary data.</text>
</comment>
<feature type="domain" description="PAS" evidence="2">
    <location>
        <begin position="266"/>
        <end position="333"/>
    </location>
</feature>
<gene>
    <name evidence="3" type="ORF">D3P04_16655</name>
</gene>
<keyword evidence="4" id="KW-1185">Reference proteome</keyword>
<accession>A0A418SRA2</accession>
<dbReference type="Proteomes" id="UP000284202">
    <property type="component" value="Unassembled WGS sequence"/>
</dbReference>
<feature type="transmembrane region" description="Helical" evidence="1">
    <location>
        <begin position="6"/>
        <end position="27"/>
    </location>
</feature>
<dbReference type="RefSeq" id="WP_119750871.1">
    <property type="nucleotide sequence ID" value="NZ_QZCG01000011.1"/>
</dbReference>
<feature type="domain" description="PAS" evidence="2">
    <location>
        <begin position="161"/>
        <end position="226"/>
    </location>
</feature>
<dbReference type="Gene3D" id="3.30.450.20">
    <property type="entry name" value="PAS domain"/>
    <property type="match status" value="1"/>
</dbReference>
<dbReference type="AlphaFoldDB" id="A0A418SRA2"/>
<evidence type="ECO:0000256" key="1">
    <source>
        <dbReference type="SAM" id="Phobius"/>
    </source>
</evidence>
<sequence length="485" mass="53955">MDDVTFLIIGISLICGALSVISGLALVRLWARGRQLATQASTNDASKRQTPTIFLFKGTDLLDATEPARHWLGRSGMPGTEWQQVRNWIESHFPQARGFAAGGGFTPTDLTARINPDGDEIRLVIENPGENLTRVTLAPANPGSCGDNDIMSRYAMEDELLVLRQAFDNAPSLLWRQDPAGRITWANASYLSQVRRITGKEPGWPMLHLFDLPDNGDGICRAKLISGDETLWFDCRRHNVGQDTMFFAVPADAAVRAERFLREFVQTLTRTFATLNTGFAIFDRQRNLQLFNPAIIELTGIRADFLASRPTLADFLDQLRELRMVPEPKDYPGWRRQINNLESAAASGHHLEEWSLPCGRVFRVQGSPHPDGAIALLFEDITSEIVIRREYREKLALNKAVLDQIDDSLAVFGPDGKLVLSNRSYQDNWSDEVSAAHDALRRSFLNPDIEPDECGGSISGPAGQRIGWSISQVSGGCRMLRFHAA</sequence>
<dbReference type="Pfam" id="PF12860">
    <property type="entry name" value="PAS_7"/>
    <property type="match status" value="1"/>
</dbReference>
<dbReference type="OrthoDB" id="9797304at2"/>
<keyword evidence="1" id="KW-1133">Transmembrane helix</keyword>
<dbReference type="Pfam" id="PF13188">
    <property type="entry name" value="PAS_8"/>
    <property type="match status" value="1"/>
</dbReference>
<protein>
    <submittedName>
        <fullName evidence="3">PAS domain-containing protein</fullName>
    </submittedName>
</protein>
<dbReference type="SUPFAM" id="SSF55785">
    <property type="entry name" value="PYP-like sensor domain (PAS domain)"/>
    <property type="match status" value="2"/>
</dbReference>
<keyword evidence="1" id="KW-0812">Transmembrane</keyword>
<dbReference type="SMART" id="SM00091">
    <property type="entry name" value="PAS"/>
    <property type="match status" value="3"/>
</dbReference>
<dbReference type="InterPro" id="IPR035965">
    <property type="entry name" value="PAS-like_dom_sf"/>
</dbReference>
<dbReference type="InterPro" id="IPR000014">
    <property type="entry name" value="PAS"/>
</dbReference>
<name>A0A418SRA2_9RHOB</name>
<keyword evidence="1" id="KW-0472">Membrane</keyword>
<organism evidence="3 4">
    <name type="scientific">Paracoccus onubensis</name>
    <dbReference type="NCBI Taxonomy" id="1675788"/>
    <lineage>
        <taxon>Bacteria</taxon>
        <taxon>Pseudomonadati</taxon>
        <taxon>Pseudomonadota</taxon>
        <taxon>Alphaproteobacteria</taxon>
        <taxon>Rhodobacterales</taxon>
        <taxon>Paracoccaceae</taxon>
        <taxon>Paracoccus</taxon>
    </lineage>
</organism>
<dbReference type="EMBL" id="QZCG01000011">
    <property type="protein sequence ID" value="RJE83503.1"/>
    <property type="molecule type" value="Genomic_DNA"/>
</dbReference>
<evidence type="ECO:0000313" key="3">
    <source>
        <dbReference type="EMBL" id="RJE83503.1"/>
    </source>
</evidence>